<feature type="transmembrane region" description="Helical" evidence="6">
    <location>
        <begin position="171"/>
        <end position="192"/>
    </location>
</feature>
<dbReference type="InterPro" id="IPR050189">
    <property type="entry name" value="MFS_Efflux_Transporters"/>
</dbReference>
<evidence type="ECO:0000256" key="4">
    <source>
        <dbReference type="ARBA" id="ARBA00022989"/>
    </source>
</evidence>
<evidence type="ECO:0000256" key="3">
    <source>
        <dbReference type="ARBA" id="ARBA00022692"/>
    </source>
</evidence>
<keyword evidence="9" id="KW-1185">Reference proteome</keyword>
<feature type="transmembrane region" description="Helical" evidence="6">
    <location>
        <begin position="299"/>
        <end position="320"/>
    </location>
</feature>
<keyword evidence="3 6" id="KW-0812">Transmembrane</keyword>
<dbReference type="InterPro" id="IPR036259">
    <property type="entry name" value="MFS_trans_sf"/>
</dbReference>
<evidence type="ECO:0000256" key="5">
    <source>
        <dbReference type="ARBA" id="ARBA00023136"/>
    </source>
</evidence>
<feature type="transmembrane region" description="Helical" evidence="6">
    <location>
        <begin position="246"/>
        <end position="268"/>
    </location>
</feature>
<gene>
    <name evidence="8" type="ORF">SAMN06295987_107131</name>
</gene>
<dbReference type="EMBL" id="FVZE01000007">
    <property type="protein sequence ID" value="SLK08141.1"/>
    <property type="molecule type" value="Genomic_DNA"/>
</dbReference>
<feature type="transmembrane region" description="Helical" evidence="6">
    <location>
        <begin position="85"/>
        <end position="105"/>
    </location>
</feature>
<sequence>MTAAFKQEGQGDRAASPLRLLIAAFGANTIAYLGWYTLPLQWAVLSGELGLDQGQTSLVVTAEVLTAAIVSIVMSFIVGARSPRITLGAGVLLALAGHVLALFANGFTGMLATRLIAGVGEGLLWLMLNATVARLDEPDRRFGQVNAVTAILLAIVVVAAPTLAAQLPARSVYWILVGLTVLLMPSLLPFLLDRQFGSGVAIEKPSLRSVPVWALVAVVALWSMALTVTFSLSVPLGQRTGASEESIHAAIAMSMIGIVSGAGIAGMIGDRFGRVRTLAVIFGIELIASYLLVQWTTPFGFGLTLTVVNGCVYAALPYFLGLAARIDTSGGSAAAVAGAFTLGGGLSPTFGAYLIGLTPAYFAIFIAIAVFTIATWLGAIFGGRAVTKAP</sequence>
<keyword evidence="2" id="KW-1003">Cell membrane</keyword>
<dbReference type="PANTHER" id="PTHR43124">
    <property type="entry name" value="PURINE EFFLUX PUMP PBUE"/>
    <property type="match status" value="1"/>
</dbReference>
<dbReference type="Pfam" id="PF07690">
    <property type="entry name" value="MFS_1"/>
    <property type="match status" value="1"/>
</dbReference>
<keyword evidence="5 6" id="KW-0472">Membrane</keyword>
<comment type="subcellular location">
    <subcellularLocation>
        <location evidence="1">Cell membrane</location>
        <topology evidence="1">Multi-pass membrane protein</topology>
    </subcellularLocation>
</comment>
<proteinExistence type="predicted"/>
<keyword evidence="4 6" id="KW-1133">Transmembrane helix</keyword>
<feature type="domain" description="Major facilitator superfamily (MFS) profile" evidence="7">
    <location>
        <begin position="20"/>
        <end position="387"/>
    </location>
</feature>
<feature type="transmembrane region" description="Helical" evidence="6">
    <location>
        <begin position="212"/>
        <end position="234"/>
    </location>
</feature>
<feature type="transmembrane region" description="Helical" evidence="6">
    <location>
        <begin position="275"/>
        <end position="293"/>
    </location>
</feature>
<evidence type="ECO:0000313" key="9">
    <source>
        <dbReference type="Proteomes" id="UP000190989"/>
    </source>
</evidence>
<dbReference type="InterPro" id="IPR020846">
    <property type="entry name" value="MFS_dom"/>
</dbReference>
<evidence type="ECO:0000256" key="1">
    <source>
        <dbReference type="ARBA" id="ARBA00004651"/>
    </source>
</evidence>
<dbReference type="PROSITE" id="PS50850">
    <property type="entry name" value="MFS"/>
    <property type="match status" value="1"/>
</dbReference>
<organism evidence="8 9">
    <name type="scientific">Novosphingobium mathurense</name>
    <dbReference type="NCBI Taxonomy" id="428990"/>
    <lineage>
        <taxon>Bacteria</taxon>
        <taxon>Pseudomonadati</taxon>
        <taxon>Pseudomonadota</taxon>
        <taxon>Alphaproteobacteria</taxon>
        <taxon>Sphingomonadales</taxon>
        <taxon>Sphingomonadaceae</taxon>
        <taxon>Novosphingobium</taxon>
    </lineage>
</organism>
<dbReference type="AlphaFoldDB" id="A0A1U6IJF5"/>
<dbReference type="STRING" id="428990.SAMN06295987_107131"/>
<evidence type="ECO:0000313" key="8">
    <source>
        <dbReference type="EMBL" id="SLK08141.1"/>
    </source>
</evidence>
<feature type="transmembrane region" description="Helical" evidence="6">
    <location>
        <begin position="145"/>
        <end position="165"/>
    </location>
</feature>
<evidence type="ECO:0000259" key="7">
    <source>
        <dbReference type="PROSITE" id="PS50850"/>
    </source>
</evidence>
<dbReference type="PANTHER" id="PTHR43124:SF10">
    <property type="entry name" value="PURINE EFFLUX PUMP PBUE"/>
    <property type="match status" value="1"/>
</dbReference>
<dbReference type="GO" id="GO:0005886">
    <property type="term" value="C:plasma membrane"/>
    <property type="evidence" value="ECO:0007669"/>
    <property type="project" value="UniProtKB-SubCell"/>
</dbReference>
<dbReference type="GO" id="GO:0022857">
    <property type="term" value="F:transmembrane transporter activity"/>
    <property type="evidence" value="ECO:0007669"/>
    <property type="project" value="InterPro"/>
</dbReference>
<name>A0A1U6IJF5_9SPHN</name>
<dbReference type="SUPFAM" id="SSF103473">
    <property type="entry name" value="MFS general substrate transporter"/>
    <property type="match status" value="1"/>
</dbReference>
<feature type="transmembrane region" description="Helical" evidence="6">
    <location>
        <begin position="332"/>
        <end position="355"/>
    </location>
</feature>
<dbReference type="Gene3D" id="1.20.1250.20">
    <property type="entry name" value="MFS general substrate transporter like domains"/>
    <property type="match status" value="2"/>
</dbReference>
<feature type="transmembrane region" description="Helical" evidence="6">
    <location>
        <begin position="58"/>
        <end position="78"/>
    </location>
</feature>
<dbReference type="InterPro" id="IPR011701">
    <property type="entry name" value="MFS"/>
</dbReference>
<dbReference type="RefSeq" id="WP_079731483.1">
    <property type="nucleotide sequence ID" value="NZ_FVZE01000007.1"/>
</dbReference>
<feature type="transmembrane region" description="Helical" evidence="6">
    <location>
        <begin position="111"/>
        <end position="133"/>
    </location>
</feature>
<protein>
    <submittedName>
        <fullName evidence="8">Predicted arabinose efflux permease, MFS family</fullName>
    </submittedName>
</protein>
<evidence type="ECO:0000256" key="2">
    <source>
        <dbReference type="ARBA" id="ARBA00022475"/>
    </source>
</evidence>
<accession>A0A1U6IJF5</accession>
<evidence type="ECO:0000256" key="6">
    <source>
        <dbReference type="SAM" id="Phobius"/>
    </source>
</evidence>
<dbReference type="Proteomes" id="UP000190989">
    <property type="component" value="Unassembled WGS sequence"/>
</dbReference>
<feature type="transmembrane region" description="Helical" evidence="6">
    <location>
        <begin position="361"/>
        <end position="381"/>
    </location>
</feature>
<reference evidence="9" key="1">
    <citation type="submission" date="2017-02" db="EMBL/GenBank/DDBJ databases">
        <authorList>
            <person name="Varghese N."/>
            <person name="Submissions S."/>
        </authorList>
    </citation>
    <scope>NUCLEOTIDE SEQUENCE [LARGE SCALE GENOMIC DNA]</scope>
    <source>
        <strain evidence="9">SM117</strain>
    </source>
</reference>
<feature type="transmembrane region" description="Helical" evidence="6">
    <location>
        <begin position="20"/>
        <end position="38"/>
    </location>
</feature>